<dbReference type="EMBL" id="JACHXY010000002">
    <property type="protein sequence ID" value="MBB3158157.1"/>
    <property type="molecule type" value="Genomic_DNA"/>
</dbReference>
<dbReference type="GO" id="GO:0005886">
    <property type="term" value="C:plasma membrane"/>
    <property type="evidence" value="ECO:0007669"/>
    <property type="project" value="UniProtKB-SubCell"/>
</dbReference>
<feature type="transmembrane region" description="Helical" evidence="7">
    <location>
        <begin position="216"/>
        <end position="237"/>
    </location>
</feature>
<feature type="compositionally biased region" description="Basic and acidic residues" evidence="8">
    <location>
        <begin position="53"/>
        <end position="64"/>
    </location>
</feature>
<feature type="region of interest" description="Disordered" evidence="8">
    <location>
        <begin position="1"/>
        <end position="159"/>
    </location>
</feature>
<dbReference type="Pfam" id="PF02618">
    <property type="entry name" value="YceG"/>
    <property type="match status" value="1"/>
</dbReference>
<dbReference type="GO" id="GO:0008932">
    <property type="term" value="F:lytic endotransglycosylase activity"/>
    <property type="evidence" value="ECO:0007669"/>
    <property type="project" value="UniProtKB-UniRule"/>
</dbReference>
<comment type="catalytic activity">
    <reaction evidence="7">
        <text>a peptidoglycan chain = a peptidoglycan chain with N-acetyl-1,6-anhydromuramyl-[peptide] at the reducing end + a peptidoglycan chain with N-acetylglucosamine at the non-reducing end.</text>
        <dbReference type="EC" id="4.2.2.29"/>
    </reaction>
</comment>
<evidence type="ECO:0000256" key="7">
    <source>
        <dbReference type="HAMAP-Rule" id="MF_02065"/>
    </source>
</evidence>
<keyword evidence="6 7" id="KW-0961">Cell wall biogenesis/degradation</keyword>
<proteinExistence type="inferred from homology"/>
<keyword evidence="3 7" id="KW-1133">Transmembrane helix</keyword>
<keyword evidence="1 7" id="KW-1003">Cell membrane</keyword>
<dbReference type="Gene3D" id="3.30.160.60">
    <property type="entry name" value="Classic Zinc Finger"/>
    <property type="match status" value="1"/>
</dbReference>
<comment type="caution">
    <text evidence="9">The sequence shown here is derived from an EMBL/GenBank/DDBJ whole genome shotgun (WGS) entry which is preliminary data.</text>
</comment>
<sequence>MPENQPPESDPFADLYGRLPDPRKGTRADDAPPSRRAAREARAAGGDAPDAPDSARFDAARRAPGDTPSTPAPEDMTPAPAPDAPVARPAAETSPDVAPRSAMQNDPSRDAGAQEVPARPRDAAPPAGTRRPTARTTGGRDATPGPRRGSAPSRDVEPAREPVLVGAGAASASASSAPGSAASGSLEQLFTGQTTTHDIGQPVPAPSRKRRHVGRWIALAVVVLLVGGMVGGGMALWNTYGDRVQAFLGQEESVDFEAGQATGETRVTIVSGDTGESVSPKMFEAGVTKASNSLYKYMVDNSVAFTFQPGVYKLQQQMTSEAVLAALRLPENRLDYSVQLREGLTLAQSLDLISEQLGLARADLDAAVADPSQYGVSATTLEGWIFPATYDFDEGVTAAQVIDRMVTRTMQSLDTAGVPEGDRERILIIASIIEREARSSEDFYKVSRVIENRLQPSNQETFGKLEMDSTVQYGAGEMGSGSVSTSEEARNSDNPWNTYMYPGLPIGPIANAGDLAIDAAMKPADGPWLYFVTVNLDTGETVFTSTYTEHLAAVEQWRAWCADNPNSGC</sequence>
<evidence type="ECO:0000313" key="9">
    <source>
        <dbReference type="EMBL" id="MBB3158157.1"/>
    </source>
</evidence>
<dbReference type="EC" id="4.2.2.29" evidence="7"/>
<evidence type="ECO:0000256" key="8">
    <source>
        <dbReference type="SAM" id="MobiDB-lite"/>
    </source>
</evidence>
<organism evidence="9 10">
    <name type="scientific">Microbacterium proteolyticum</name>
    <dbReference type="NCBI Taxonomy" id="1572644"/>
    <lineage>
        <taxon>Bacteria</taxon>
        <taxon>Bacillati</taxon>
        <taxon>Actinomycetota</taxon>
        <taxon>Actinomycetes</taxon>
        <taxon>Micrococcales</taxon>
        <taxon>Microbacteriaceae</taxon>
        <taxon>Microbacterium</taxon>
    </lineage>
</organism>
<comment type="subcellular location">
    <subcellularLocation>
        <location evidence="7">Cell membrane</location>
        <topology evidence="7">Single-pass membrane protein</topology>
    </subcellularLocation>
</comment>
<feature type="compositionally biased region" description="Low complexity" evidence="8">
    <location>
        <begin position="72"/>
        <end position="91"/>
    </location>
</feature>
<feature type="compositionally biased region" description="Basic and acidic residues" evidence="8">
    <location>
        <begin position="20"/>
        <end position="42"/>
    </location>
</feature>
<gene>
    <name evidence="7" type="primary">mltG</name>
    <name evidence="9" type="ORF">FHS07_001853</name>
</gene>
<evidence type="ECO:0000256" key="5">
    <source>
        <dbReference type="ARBA" id="ARBA00023239"/>
    </source>
</evidence>
<dbReference type="HAMAP" id="MF_02065">
    <property type="entry name" value="MltG"/>
    <property type="match status" value="1"/>
</dbReference>
<evidence type="ECO:0000313" key="10">
    <source>
        <dbReference type="Proteomes" id="UP000543579"/>
    </source>
</evidence>
<comment type="function">
    <text evidence="7">Functions as a peptidoglycan terminase that cleaves nascent peptidoglycan strands endolytically to terminate their elongation.</text>
</comment>
<keyword evidence="2 7" id="KW-0812">Transmembrane</keyword>
<feature type="compositionally biased region" description="Low complexity" evidence="8">
    <location>
        <begin position="124"/>
        <end position="149"/>
    </location>
</feature>
<dbReference type="PANTHER" id="PTHR30518">
    <property type="entry name" value="ENDOLYTIC MUREIN TRANSGLYCOSYLASE"/>
    <property type="match status" value="1"/>
</dbReference>
<dbReference type="RefSeq" id="WP_183419616.1">
    <property type="nucleotide sequence ID" value="NZ_JACHXY010000002.1"/>
</dbReference>
<evidence type="ECO:0000256" key="4">
    <source>
        <dbReference type="ARBA" id="ARBA00023136"/>
    </source>
</evidence>
<accession>A0A7W5GGE7</accession>
<dbReference type="NCBIfam" id="TIGR00247">
    <property type="entry name" value="endolytic transglycosylase MltG"/>
    <property type="match status" value="1"/>
</dbReference>
<evidence type="ECO:0000256" key="3">
    <source>
        <dbReference type="ARBA" id="ARBA00022989"/>
    </source>
</evidence>
<keyword evidence="4 7" id="KW-0472">Membrane</keyword>
<feature type="site" description="Important for catalytic activity" evidence="7">
    <location>
        <position position="436"/>
    </location>
</feature>
<keyword evidence="5 7" id="KW-0456">Lyase</keyword>
<dbReference type="AlphaFoldDB" id="A0A7W5GGE7"/>
<dbReference type="CDD" id="cd08010">
    <property type="entry name" value="MltG_like"/>
    <property type="match status" value="1"/>
</dbReference>
<protein>
    <recommendedName>
        <fullName evidence="7">Endolytic murein transglycosylase</fullName>
        <ecNumber evidence="7">4.2.2.29</ecNumber>
    </recommendedName>
    <alternativeName>
        <fullName evidence="7">Peptidoglycan lytic transglycosylase</fullName>
    </alternativeName>
    <alternativeName>
        <fullName evidence="7">Peptidoglycan polymerization terminase</fullName>
    </alternativeName>
</protein>
<evidence type="ECO:0000256" key="1">
    <source>
        <dbReference type="ARBA" id="ARBA00022475"/>
    </source>
</evidence>
<dbReference type="Proteomes" id="UP000543579">
    <property type="component" value="Unassembled WGS sequence"/>
</dbReference>
<dbReference type="Gene3D" id="3.30.1490.480">
    <property type="entry name" value="Endolytic murein transglycosylase"/>
    <property type="match status" value="1"/>
</dbReference>
<dbReference type="GO" id="GO:0009252">
    <property type="term" value="P:peptidoglycan biosynthetic process"/>
    <property type="evidence" value="ECO:0007669"/>
    <property type="project" value="UniProtKB-UniRule"/>
</dbReference>
<name>A0A7W5GGE7_9MICO</name>
<dbReference type="InterPro" id="IPR003770">
    <property type="entry name" value="MLTG-like"/>
</dbReference>
<evidence type="ECO:0000256" key="6">
    <source>
        <dbReference type="ARBA" id="ARBA00023316"/>
    </source>
</evidence>
<evidence type="ECO:0000256" key="2">
    <source>
        <dbReference type="ARBA" id="ARBA00022692"/>
    </source>
</evidence>
<dbReference type="GO" id="GO:0071555">
    <property type="term" value="P:cell wall organization"/>
    <property type="evidence" value="ECO:0007669"/>
    <property type="project" value="UniProtKB-KW"/>
</dbReference>
<comment type="similarity">
    <text evidence="7">Belongs to the transglycosylase MltG family.</text>
</comment>
<dbReference type="PANTHER" id="PTHR30518:SF2">
    <property type="entry name" value="ENDOLYTIC MUREIN TRANSGLYCOSYLASE"/>
    <property type="match status" value="1"/>
</dbReference>
<feature type="compositionally biased region" description="Low complexity" evidence="8">
    <location>
        <begin position="43"/>
        <end position="52"/>
    </location>
</feature>
<reference evidence="9 10" key="1">
    <citation type="submission" date="2020-08" db="EMBL/GenBank/DDBJ databases">
        <title>Genomic Encyclopedia of Type Strains, Phase III (KMG-III): the genomes of soil and plant-associated and newly described type strains.</title>
        <authorList>
            <person name="Whitman W."/>
        </authorList>
    </citation>
    <scope>NUCLEOTIDE SEQUENCE [LARGE SCALE GENOMIC DNA]</scope>
    <source>
        <strain evidence="9 10">CECT 8356</strain>
    </source>
</reference>